<keyword evidence="3" id="KW-1003">Cell membrane</keyword>
<sequence>MKSSLFERVCKVEGLPDFLTAPDTRRGFKGRVPGRIEPAPSDDPNSFHRCMRSVLIVGQCFSLMPIRGISGGEASSLRFRWFHWSLFYSSLVIFGCLFMLGVAVEKIFDKGFEFEDSSLFFMSMAIGANLLFIQLARNWPQLSLEWERAEVSMKHHGYPRNLAIKLKVYMVVILIGSTVEHLLANLKRALTSTRCTDGTLTDWMQYCFVTGYSQVFNYFSYSHWKGIALFLIHLVATYIWNYMDMFVIILSIALVERFRLISAKLRKVRGKRMPESFWKQTREDYNTLSYLCRNLDAAISKLVLLSFTSNIYFICLQLYNSIRPLNDPVDIVYFYYSFGYLLLRSVSVSLFAASIYDETKEPKAVLYSVPSESFNIEVQRFLQQVTFDDVVLTGLNFFSITRSLLLTVWS</sequence>
<dbReference type="PIRSF" id="PIRSF038981">
    <property type="entry name" value="GRP"/>
    <property type="match status" value="1"/>
</dbReference>
<accession>A0A7R9ILR7</accession>
<keyword evidence="5 9" id="KW-1133">Transmembrane helix</keyword>
<dbReference type="PANTHER" id="PTHR21421">
    <property type="entry name" value="GUSTATORY RECEPTOR"/>
    <property type="match status" value="1"/>
</dbReference>
<evidence type="ECO:0000256" key="5">
    <source>
        <dbReference type="ARBA" id="ARBA00022989"/>
    </source>
</evidence>
<comment type="similarity">
    <text evidence="2">Belongs to the insect chemoreceptor superfamily. Gustatory receptor (GR) family. Gr5a subfamily.</text>
</comment>
<evidence type="ECO:0000256" key="1">
    <source>
        <dbReference type="ARBA" id="ARBA00004651"/>
    </source>
</evidence>
<dbReference type="GO" id="GO:0005886">
    <property type="term" value="C:plasma membrane"/>
    <property type="evidence" value="ECO:0007669"/>
    <property type="project" value="UniProtKB-SubCell"/>
</dbReference>
<keyword evidence="6 9" id="KW-0472">Membrane</keyword>
<evidence type="ECO:0000313" key="10">
    <source>
        <dbReference type="EMBL" id="CAD7460753.1"/>
    </source>
</evidence>
<evidence type="ECO:0000256" key="6">
    <source>
        <dbReference type="ARBA" id="ARBA00023136"/>
    </source>
</evidence>
<dbReference type="Pfam" id="PF06151">
    <property type="entry name" value="Trehalose_recp"/>
    <property type="match status" value="1"/>
</dbReference>
<feature type="transmembrane region" description="Helical" evidence="9">
    <location>
        <begin position="81"/>
        <end position="104"/>
    </location>
</feature>
<organism evidence="10">
    <name type="scientific">Timema tahoe</name>
    <dbReference type="NCBI Taxonomy" id="61484"/>
    <lineage>
        <taxon>Eukaryota</taxon>
        <taxon>Metazoa</taxon>
        <taxon>Ecdysozoa</taxon>
        <taxon>Arthropoda</taxon>
        <taxon>Hexapoda</taxon>
        <taxon>Insecta</taxon>
        <taxon>Pterygota</taxon>
        <taxon>Neoptera</taxon>
        <taxon>Polyneoptera</taxon>
        <taxon>Phasmatodea</taxon>
        <taxon>Timematodea</taxon>
        <taxon>Timematoidea</taxon>
        <taxon>Timematidae</taxon>
        <taxon>Timema</taxon>
    </lineage>
</organism>
<evidence type="ECO:0000256" key="4">
    <source>
        <dbReference type="ARBA" id="ARBA00022692"/>
    </source>
</evidence>
<evidence type="ECO:0000256" key="3">
    <source>
        <dbReference type="ARBA" id="ARBA00022475"/>
    </source>
</evidence>
<comment type="function">
    <text evidence="8">Plays a role in the sugar gustatory response.</text>
</comment>
<feature type="transmembrane region" description="Helical" evidence="9">
    <location>
        <begin position="302"/>
        <end position="322"/>
    </location>
</feature>
<evidence type="ECO:0000256" key="8">
    <source>
        <dbReference type="PIRNR" id="PIRNR038981"/>
    </source>
</evidence>
<gene>
    <name evidence="10" type="ORF">TTEB3V08_LOCUS8671</name>
</gene>
<dbReference type="GO" id="GO:0008527">
    <property type="term" value="F:taste receptor activity"/>
    <property type="evidence" value="ECO:0007669"/>
    <property type="project" value="InterPro"/>
</dbReference>
<feature type="transmembrane region" description="Helical" evidence="9">
    <location>
        <begin position="334"/>
        <end position="356"/>
    </location>
</feature>
<evidence type="ECO:0000256" key="9">
    <source>
        <dbReference type="SAM" id="Phobius"/>
    </source>
</evidence>
<dbReference type="GO" id="GO:0050916">
    <property type="term" value="P:sensory perception of sweet taste"/>
    <property type="evidence" value="ECO:0007669"/>
    <property type="project" value="UniProtKB-ARBA"/>
</dbReference>
<evidence type="ECO:0000256" key="2">
    <source>
        <dbReference type="ARBA" id="ARBA00005327"/>
    </source>
</evidence>
<dbReference type="EMBL" id="OE003994">
    <property type="protein sequence ID" value="CAD7460753.1"/>
    <property type="molecule type" value="Genomic_DNA"/>
</dbReference>
<keyword evidence="4 9" id="KW-0812">Transmembrane</keyword>
<name>A0A7R9ILR7_9NEOP</name>
<dbReference type="AlphaFoldDB" id="A0A7R9ILR7"/>
<feature type="transmembrane region" description="Helical" evidence="9">
    <location>
        <begin position="116"/>
        <end position="136"/>
    </location>
</feature>
<protein>
    <recommendedName>
        <fullName evidence="8">Gustatory receptor</fullName>
    </recommendedName>
</protein>
<feature type="transmembrane region" description="Helical" evidence="9">
    <location>
        <begin position="227"/>
        <end position="255"/>
    </location>
</feature>
<comment type="subcellular location">
    <subcellularLocation>
        <location evidence="1">Cell membrane</location>
        <topology evidence="1">Multi-pass membrane protein</topology>
    </subcellularLocation>
</comment>
<reference evidence="10" key="1">
    <citation type="submission" date="2020-11" db="EMBL/GenBank/DDBJ databases">
        <authorList>
            <person name="Tran Van P."/>
        </authorList>
    </citation>
    <scope>NUCLEOTIDE SEQUENCE</scope>
</reference>
<evidence type="ECO:0000256" key="7">
    <source>
        <dbReference type="ARBA" id="ARBA00023170"/>
    </source>
</evidence>
<dbReference type="PANTHER" id="PTHR21421:SF29">
    <property type="entry name" value="GUSTATORY RECEPTOR 5A FOR TREHALOSE-RELATED"/>
    <property type="match status" value="1"/>
</dbReference>
<keyword evidence="8" id="KW-0807">Transducer</keyword>
<dbReference type="GO" id="GO:0007165">
    <property type="term" value="P:signal transduction"/>
    <property type="evidence" value="ECO:0007669"/>
    <property type="project" value="UniProtKB-KW"/>
</dbReference>
<proteinExistence type="inferred from homology"/>
<keyword evidence="7 8" id="KW-0675">Receptor</keyword>
<feature type="transmembrane region" description="Helical" evidence="9">
    <location>
        <begin position="162"/>
        <end position="183"/>
    </location>
</feature>
<dbReference type="InterPro" id="IPR009318">
    <property type="entry name" value="Gustatory_rcpt"/>
</dbReference>